<keyword evidence="1" id="KW-0472">Membrane</keyword>
<keyword evidence="3" id="KW-1185">Reference proteome</keyword>
<feature type="transmembrane region" description="Helical" evidence="1">
    <location>
        <begin position="106"/>
        <end position="126"/>
    </location>
</feature>
<keyword evidence="1" id="KW-0812">Transmembrane</keyword>
<feature type="transmembrane region" description="Helical" evidence="1">
    <location>
        <begin position="138"/>
        <end position="158"/>
    </location>
</feature>
<gene>
    <name evidence="2" type="ORF">RSSSTS7063_03505</name>
</gene>
<proteinExistence type="predicted"/>
<reference evidence="2 3" key="1">
    <citation type="submission" date="2019-07" db="EMBL/GenBank/DDBJ databases">
        <authorList>
            <person name="Hibberd C M."/>
            <person name="Gehrig L. J."/>
            <person name="Chang H.-W."/>
            <person name="Venkatesh S."/>
        </authorList>
    </citation>
    <scope>NUCLEOTIDE SEQUENCE [LARGE SCALE GENOMIC DNA]</scope>
    <source>
        <strain evidence="2">Blautia_luti_SSTS_Bg7063</strain>
    </source>
</reference>
<feature type="transmembrane region" description="Helical" evidence="1">
    <location>
        <begin position="35"/>
        <end position="57"/>
    </location>
</feature>
<dbReference type="Proteomes" id="UP000408482">
    <property type="component" value="Unassembled WGS sequence"/>
</dbReference>
<evidence type="ECO:0000313" key="2">
    <source>
        <dbReference type="EMBL" id="VUX39126.1"/>
    </source>
</evidence>
<keyword evidence="1" id="KW-1133">Transmembrane helix</keyword>
<feature type="transmembrane region" description="Helical" evidence="1">
    <location>
        <begin position="9"/>
        <end position="29"/>
    </location>
</feature>
<sequence length="357" mass="42748">MIDVLSKSIYLCVYVLMFTGLLKSFYFYLAPVGVMEILAVLVSLMISNILFIPTVIIPSRWKTPYNVPDSYNCQNPFYVHGMLNDKKESKYALPIRKNGELKSFLFLRKIMILWLGVYFTYLGMQYLNPDINSTVVEILLNISLAFMIMARVCMWIFYVKFYKKNYKYPTDKEGNWAPFSFLCQNINMYYENPVCYRDLQIHSDVMEKDFGIYQYINTYKAPRNGKTFFYRYDKTDEIHILAYVKTDLFQEADIGKLNKAFVEFWKQYIKTEEEKKKIYFSFVLEVEDDNRVLKSIVRNNSGIMMYKRRYRLGAVYNRYYNRLEILPVYRYSRYKKQYEKMKKDLLDCLGISDVVQA</sequence>
<evidence type="ECO:0000256" key="1">
    <source>
        <dbReference type="SAM" id="Phobius"/>
    </source>
</evidence>
<protein>
    <submittedName>
        <fullName evidence="2">Uncharacterized protein</fullName>
    </submittedName>
</protein>
<name>A0A564W2R6_9FIRM</name>
<accession>A0A564W2R6</accession>
<evidence type="ECO:0000313" key="3">
    <source>
        <dbReference type="Proteomes" id="UP000408482"/>
    </source>
</evidence>
<dbReference type="EMBL" id="CABHNW010000085">
    <property type="protein sequence ID" value="VUX39126.1"/>
    <property type="molecule type" value="Genomic_DNA"/>
</dbReference>
<dbReference type="AlphaFoldDB" id="A0A564W2R6"/>
<organism evidence="2 3">
    <name type="scientific">Blautia luti</name>
    <dbReference type="NCBI Taxonomy" id="89014"/>
    <lineage>
        <taxon>Bacteria</taxon>
        <taxon>Bacillati</taxon>
        <taxon>Bacillota</taxon>
        <taxon>Clostridia</taxon>
        <taxon>Lachnospirales</taxon>
        <taxon>Lachnospiraceae</taxon>
        <taxon>Blautia</taxon>
    </lineage>
</organism>